<evidence type="ECO:0000256" key="5">
    <source>
        <dbReference type="ARBA" id="ARBA00022801"/>
    </source>
</evidence>
<organism evidence="8 9">
    <name type="scientific">Candidatus Doudnabacteria bacterium RIFCSPHIGHO2_01_FULL_45_18</name>
    <dbReference type="NCBI Taxonomy" id="1817823"/>
    <lineage>
        <taxon>Bacteria</taxon>
        <taxon>Candidatus Doudnaibacteriota</taxon>
    </lineage>
</organism>
<evidence type="ECO:0000256" key="3">
    <source>
        <dbReference type="ARBA" id="ARBA00022722"/>
    </source>
</evidence>
<dbReference type="Proteomes" id="UP000176233">
    <property type="component" value="Unassembled WGS sequence"/>
</dbReference>
<dbReference type="PANTHER" id="PTHR33992:SF1">
    <property type="entry name" value="RIBONUCLEASE P PROTEIN COMPONENT"/>
    <property type="match status" value="1"/>
</dbReference>
<dbReference type="EC" id="3.1.26.5" evidence="7"/>
<keyword evidence="3" id="KW-0540">Nuclease</keyword>
<dbReference type="InterPro" id="IPR020539">
    <property type="entry name" value="RNase_P_CS"/>
</dbReference>
<dbReference type="GO" id="GO:0004526">
    <property type="term" value="F:ribonuclease P activity"/>
    <property type="evidence" value="ECO:0007669"/>
    <property type="project" value="UniProtKB-UniRule"/>
</dbReference>
<dbReference type="Pfam" id="PF00825">
    <property type="entry name" value="Ribonuclease_P"/>
    <property type="match status" value="1"/>
</dbReference>
<dbReference type="AlphaFoldDB" id="A0A1F5NR58"/>
<protein>
    <recommendedName>
        <fullName evidence="7">Ribonuclease P protein component</fullName>
        <ecNumber evidence="7">3.1.26.5</ecNumber>
    </recommendedName>
</protein>
<dbReference type="SUPFAM" id="SSF54211">
    <property type="entry name" value="Ribosomal protein S5 domain 2-like"/>
    <property type="match status" value="1"/>
</dbReference>
<accession>A0A1F5NR58</accession>
<evidence type="ECO:0000256" key="6">
    <source>
        <dbReference type="ARBA" id="ARBA00022884"/>
    </source>
</evidence>
<name>A0A1F5NR58_9BACT</name>
<proteinExistence type="predicted"/>
<dbReference type="Gene3D" id="3.30.230.10">
    <property type="match status" value="1"/>
</dbReference>
<keyword evidence="4" id="KW-0255">Endonuclease</keyword>
<evidence type="ECO:0000313" key="8">
    <source>
        <dbReference type="EMBL" id="OGE80113.1"/>
    </source>
</evidence>
<dbReference type="InterPro" id="IPR014721">
    <property type="entry name" value="Ribsml_uS5_D2-typ_fold_subgr"/>
</dbReference>
<dbReference type="GO" id="GO:0042781">
    <property type="term" value="F:3'-tRNA processing endoribonuclease activity"/>
    <property type="evidence" value="ECO:0007669"/>
    <property type="project" value="TreeGrafter"/>
</dbReference>
<keyword evidence="2" id="KW-0819">tRNA processing</keyword>
<dbReference type="PROSITE" id="PS00648">
    <property type="entry name" value="RIBONUCLEASE_P"/>
    <property type="match status" value="1"/>
</dbReference>
<dbReference type="GO" id="GO:0000049">
    <property type="term" value="F:tRNA binding"/>
    <property type="evidence" value="ECO:0007669"/>
    <property type="project" value="InterPro"/>
</dbReference>
<dbReference type="NCBIfam" id="TIGR00188">
    <property type="entry name" value="rnpA"/>
    <property type="match status" value="1"/>
</dbReference>
<evidence type="ECO:0000256" key="4">
    <source>
        <dbReference type="ARBA" id="ARBA00022759"/>
    </source>
</evidence>
<dbReference type="EMBL" id="MFEJ01000021">
    <property type="protein sequence ID" value="OGE80113.1"/>
    <property type="molecule type" value="Genomic_DNA"/>
</dbReference>
<sequence>MKIRIHKSLNQNFPRFGFIIPKKLVPKAVARNLIKRRLKAVLQKRASDLKPVDVLFFPRPQILKLTFSQLQQEIELFFDKAHLWKS</sequence>
<comment type="caution">
    <text evidence="8">The sequence shown here is derived from an EMBL/GenBank/DDBJ whole genome shotgun (WGS) entry which is preliminary data.</text>
</comment>
<dbReference type="GO" id="GO:0030677">
    <property type="term" value="C:ribonuclease P complex"/>
    <property type="evidence" value="ECO:0007669"/>
    <property type="project" value="TreeGrafter"/>
</dbReference>
<keyword evidence="6" id="KW-0694">RNA-binding</keyword>
<evidence type="ECO:0000256" key="1">
    <source>
        <dbReference type="ARBA" id="ARBA00002663"/>
    </source>
</evidence>
<gene>
    <name evidence="8" type="ORF">A2660_00580</name>
</gene>
<dbReference type="PANTHER" id="PTHR33992">
    <property type="entry name" value="RIBONUCLEASE P PROTEIN COMPONENT"/>
    <property type="match status" value="1"/>
</dbReference>
<evidence type="ECO:0000313" key="9">
    <source>
        <dbReference type="Proteomes" id="UP000176233"/>
    </source>
</evidence>
<reference evidence="8 9" key="1">
    <citation type="journal article" date="2016" name="Nat. Commun.">
        <title>Thousands of microbial genomes shed light on interconnected biogeochemical processes in an aquifer system.</title>
        <authorList>
            <person name="Anantharaman K."/>
            <person name="Brown C.T."/>
            <person name="Hug L.A."/>
            <person name="Sharon I."/>
            <person name="Castelle C.J."/>
            <person name="Probst A.J."/>
            <person name="Thomas B.C."/>
            <person name="Singh A."/>
            <person name="Wilkins M.J."/>
            <person name="Karaoz U."/>
            <person name="Brodie E.L."/>
            <person name="Williams K.H."/>
            <person name="Hubbard S.S."/>
            <person name="Banfield J.F."/>
        </authorList>
    </citation>
    <scope>NUCLEOTIDE SEQUENCE [LARGE SCALE GENOMIC DNA]</scope>
</reference>
<comment type="function">
    <text evidence="1">RNaseP catalyzes the removal of the 5'-leader sequence from pre-tRNA to produce the mature 5'-terminus. It can also cleave other RNA substrates such as 4.5S RNA. The protein component plays an auxiliary but essential role in vivo by binding to the 5'-leader sequence and broadening the substrate specificity of the ribozyme.</text>
</comment>
<evidence type="ECO:0000256" key="2">
    <source>
        <dbReference type="ARBA" id="ARBA00022694"/>
    </source>
</evidence>
<evidence type="ECO:0000256" key="7">
    <source>
        <dbReference type="NCBIfam" id="TIGR00188"/>
    </source>
</evidence>
<keyword evidence="5" id="KW-0378">Hydrolase</keyword>
<dbReference type="InterPro" id="IPR000100">
    <property type="entry name" value="RNase_P"/>
</dbReference>
<dbReference type="InterPro" id="IPR020568">
    <property type="entry name" value="Ribosomal_Su5_D2-typ_SF"/>
</dbReference>